<accession>A0AAE4EYC4</accession>
<keyword evidence="2" id="KW-0489">Methyltransferase</keyword>
<dbReference type="Gene3D" id="3.40.50.150">
    <property type="entry name" value="Vaccinia Virus protein VP39"/>
    <property type="match status" value="1"/>
</dbReference>
<dbReference type="EMBL" id="JAMQOM010000002">
    <property type="protein sequence ID" value="MDS0220981.1"/>
    <property type="molecule type" value="Genomic_DNA"/>
</dbReference>
<evidence type="ECO:0000313" key="3">
    <source>
        <dbReference type="Proteomes" id="UP001253439"/>
    </source>
</evidence>
<dbReference type="InterPro" id="IPR029063">
    <property type="entry name" value="SAM-dependent_MTases_sf"/>
</dbReference>
<dbReference type="AlphaFoldDB" id="A0AAE4EYC4"/>
<dbReference type="SUPFAM" id="SSF53335">
    <property type="entry name" value="S-adenosyl-L-methionine-dependent methyltransferases"/>
    <property type="match status" value="1"/>
</dbReference>
<dbReference type="CDD" id="cd02440">
    <property type="entry name" value="AdoMet_MTases"/>
    <property type="match status" value="1"/>
</dbReference>
<dbReference type="GO" id="GO:0032259">
    <property type="term" value="P:methylation"/>
    <property type="evidence" value="ECO:0007669"/>
    <property type="project" value="UniProtKB-KW"/>
</dbReference>
<dbReference type="Proteomes" id="UP001253439">
    <property type="component" value="Unassembled WGS sequence"/>
</dbReference>
<dbReference type="GO" id="GO:0008757">
    <property type="term" value="F:S-adenosylmethionine-dependent methyltransferase activity"/>
    <property type="evidence" value="ECO:0007669"/>
    <property type="project" value="InterPro"/>
</dbReference>
<sequence>MTSPVFKQLYESTLADSLDEDAVLLDIGAKDGKIASALAESIGCRAIVLDIEFDDEAAGCNCDAVQADGESMPLPDNSVDAIISNMVFEHVPDEERLIAETARVLTDDGIFISICPNRAWPGDGHGYPVGMPWLPEGIGNRIAKPYDRQYGRGEEWYQVAYHPVWSVTVRRELSAYFDSVEFRSAALLEADLDRSDTKQRLLDTFAEPLEMALASDIGERLVEAVFPTPVYVSTRPKSPP</sequence>
<dbReference type="RefSeq" id="WP_310895642.1">
    <property type="nucleotide sequence ID" value="NZ_JAMQOM010000002.1"/>
</dbReference>
<reference evidence="2 3" key="1">
    <citation type="submission" date="2022-06" db="EMBL/GenBank/DDBJ databases">
        <title>Haloarcula sp. a new haloarchaeum isolate from saline soil.</title>
        <authorList>
            <person name="Strakova D."/>
            <person name="Galisteo C."/>
            <person name="Sanchez-Porro C."/>
            <person name="Ventosa A."/>
        </authorList>
    </citation>
    <scope>NUCLEOTIDE SEQUENCE [LARGE SCALE GENOMIC DNA]</scope>
    <source>
        <strain evidence="2 3">S1AR25-5A</strain>
    </source>
</reference>
<comment type="caution">
    <text evidence="2">The sequence shown here is derived from an EMBL/GenBank/DDBJ whole genome shotgun (WGS) entry which is preliminary data.</text>
</comment>
<evidence type="ECO:0000259" key="1">
    <source>
        <dbReference type="Pfam" id="PF08241"/>
    </source>
</evidence>
<gene>
    <name evidence="2" type="ORF">NDI54_06430</name>
</gene>
<feature type="domain" description="Methyltransferase type 11" evidence="1">
    <location>
        <begin position="25"/>
        <end position="112"/>
    </location>
</feature>
<proteinExistence type="predicted"/>
<keyword evidence="2" id="KW-0808">Transferase</keyword>
<name>A0AAE4EYC4_9EURY</name>
<dbReference type="Pfam" id="PF08241">
    <property type="entry name" value="Methyltransf_11"/>
    <property type="match status" value="1"/>
</dbReference>
<keyword evidence="3" id="KW-1185">Reference proteome</keyword>
<protein>
    <submittedName>
        <fullName evidence="2">Class I SAM-dependent methyltransferase</fullName>
    </submittedName>
</protein>
<dbReference type="InterPro" id="IPR013216">
    <property type="entry name" value="Methyltransf_11"/>
</dbReference>
<evidence type="ECO:0000313" key="2">
    <source>
        <dbReference type="EMBL" id="MDS0220981.1"/>
    </source>
</evidence>
<organism evidence="2 3">
    <name type="scientific">Haloarcula terrestris</name>
    <dbReference type="NCBI Taxonomy" id="2950533"/>
    <lineage>
        <taxon>Archaea</taxon>
        <taxon>Methanobacteriati</taxon>
        <taxon>Methanobacteriota</taxon>
        <taxon>Stenosarchaea group</taxon>
        <taxon>Halobacteria</taxon>
        <taxon>Halobacteriales</taxon>
        <taxon>Haloarculaceae</taxon>
        <taxon>Haloarcula</taxon>
    </lineage>
</organism>